<evidence type="ECO:0000313" key="4">
    <source>
        <dbReference type="EMBL" id="MCK7592713.1"/>
    </source>
</evidence>
<feature type="domain" description="SUF system FeS cluster assembly SufBD core" evidence="2">
    <location>
        <begin position="173"/>
        <end position="400"/>
    </location>
</feature>
<reference evidence="4" key="1">
    <citation type="submission" date="2022-04" db="EMBL/GenBank/DDBJ databases">
        <title>Lysobacter sp. CAU 1642 isolated from sea sand.</title>
        <authorList>
            <person name="Kim W."/>
        </authorList>
    </citation>
    <scope>NUCLEOTIDE SEQUENCE</scope>
    <source>
        <strain evidence="4">CAU 1642</strain>
    </source>
</reference>
<sequence length="426" mass="45251">MPGLIDSFAAQHAALPEPLRSAASRGEALAALQRDGLPGPRSEPWKYTSLRALGQRAFFRAEGGAQLEAATVERIRSLPAPRLVLVDGRFDAGLSDLTGLPEGARLRPLSALLGEGDSRDLAVLAKRFAGDDALFPRANAALAEDGLWLQLAAGVEVSAPVHWVHVSTPRDSDVSWHLRSLVELREGARLSLCEYLICAGGHRHLGSSVLHVHLAQGAFLEQLALQQESAGSALFRRTEGAVAAGAEYRRLDLELGGGLSRHELNVSLQGAAARLQADGVLLGQDASHVDTRLGIDHAIGGTRSAMTWRGLGRDQSRVAFHGGIGIRAGADDSEAMLSNKNLLLSDEAEIDTQPVLEIHADEVKAAHGATVGRLDPTALFYLRTRGLPAAQARALLTRAFCLELLSELSDGLRDIAEAALQEALGD</sequence>
<dbReference type="InterPro" id="IPR000825">
    <property type="entry name" value="SUF_FeS_clus_asmbl_SufBD_core"/>
</dbReference>
<evidence type="ECO:0000259" key="3">
    <source>
        <dbReference type="Pfam" id="PF19295"/>
    </source>
</evidence>
<dbReference type="Proteomes" id="UP001431449">
    <property type="component" value="Unassembled WGS sequence"/>
</dbReference>
<dbReference type="InterPro" id="IPR055346">
    <property type="entry name" value="Fe-S_cluster_assembly_SufBD"/>
</dbReference>
<dbReference type="SUPFAM" id="SSF101960">
    <property type="entry name" value="Stabilizer of iron transporter SufD"/>
    <property type="match status" value="1"/>
</dbReference>
<evidence type="ECO:0000259" key="2">
    <source>
        <dbReference type="Pfam" id="PF01458"/>
    </source>
</evidence>
<dbReference type="EMBL" id="JALNMH010000002">
    <property type="protein sequence ID" value="MCK7592713.1"/>
    <property type="molecule type" value="Genomic_DNA"/>
</dbReference>
<evidence type="ECO:0000256" key="1">
    <source>
        <dbReference type="ARBA" id="ARBA00043967"/>
    </source>
</evidence>
<evidence type="ECO:0000313" key="5">
    <source>
        <dbReference type="Proteomes" id="UP001431449"/>
    </source>
</evidence>
<organism evidence="4 5">
    <name type="scientific">Pseudomarimonas salicorniae</name>
    <dbReference type="NCBI Taxonomy" id="2933270"/>
    <lineage>
        <taxon>Bacteria</taxon>
        <taxon>Pseudomonadati</taxon>
        <taxon>Pseudomonadota</taxon>
        <taxon>Gammaproteobacteria</taxon>
        <taxon>Lysobacterales</taxon>
        <taxon>Lysobacteraceae</taxon>
        <taxon>Pseudomarimonas</taxon>
    </lineage>
</organism>
<name>A0ABT0GDT7_9GAMM</name>
<proteinExistence type="inferred from homology"/>
<dbReference type="InterPro" id="IPR037284">
    <property type="entry name" value="SUF_FeS_clus_asmbl_SufBD_sf"/>
</dbReference>
<dbReference type="InterPro" id="IPR045595">
    <property type="entry name" value="SufBD_N"/>
</dbReference>
<dbReference type="Pfam" id="PF19295">
    <property type="entry name" value="SufBD_N"/>
    <property type="match status" value="1"/>
</dbReference>
<gene>
    <name evidence="4" type="primary">sufD</name>
    <name evidence="4" type="ORF">M0G41_03415</name>
</gene>
<dbReference type="NCBIfam" id="TIGR01981">
    <property type="entry name" value="sufD"/>
    <property type="match status" value="1"/>
</dbReference>
<accession>A0ABT0GDT7</accession>
<dbReference type="RefSeq" id="WP_248205034.1">
    <property type="nucleotide sequence ID" value="NZ_JALNMH010000002.1"/>
</dbReference>
<dbReference type="Pfam" id="PF01458">
    <property type="entry name" value="SUFBD_core"/>
    <property type="match status" value="1"/>
</dbReference>
<keyword evidence="5" id="KW-1185">Reference proteome</keyword>
<comment type="caution">
    <text evidence="4">The sequence shown here is derived from an EMBL/GenBank/DDBJ whole genome shotgun (WGS) entry which is preliminary data.</text>
</comment>
<comment type="similarity">
    <text evidence="1">Belongs to the iron-sulfur cluster assembly SufBD family.</text>
</comment>
<feature type="domain" description="SUF system FeS cluster assembly SufBD N-terminal" evidence="3">
    <location>
        <begin position="23"/>
        <end position="161"/>
    </location>
</feature>
<dbReference type="InterPro" id="IPR011542">
    <property type="entry name" value="SUF_FeS_clus_asmbl_SufD"/>
</dbReference>
<protein>
    <submittedName>
        <fullName evidence="4">Fe-S cluster assembly protein SufD</fullName>
    </submittedName>
</protein>
<dbReference type="PANTHER" id="PTHR43575:SF1">
    <property type="entry name" value="PROTEIN ABCI7, CHLOROPLASTIC"/>
    <property type="match status" value="1"/>
</dbReference>
<dbReference type="PANTHER" id="PTHR43575">
    <property type="entry name" value="PROTEIN ABCI7, CHLOROPLASTIC"/>
    <property type="match status" value="1"/>
</dbReference>